<dbReference type="AlphaFoldDB" id="A0AA97H1K0"/>
<gene>
    <name evidence="2" type="ORF">PXC00_01225</name>
</gene>
<evidence type="ECO:0000256" key="1">
    <source>
        <dbReference type="SAM" id="SignalP"/>
    </source>
</evidence>
<evidence type="ECO:0000313" key="2">
    <source>
        <dbReference type="EMBL" id="WOC32518.1"/>
    </source>
</evidence>
<reference evidence="2 3" key="1">
    <citation type="submission" date="2024-06" db="EMBL/GenBank/DDBJ databases">
        <title>Caproicibacterium argilliputei sp. nov, a novel caproic acid producing anaerobic bacterium isolated from pit mud.</title>
        <authorList>
            <person name="Xia S."/>
        </authorList>
    </citation>
    <scope>NUCLEOTIDE SEQUENCE [LARGE SCALE GENOMIC DNA]</scope>
    <source>
        <strain evidence="2 3">ZCY20-5</strain>
    </source>
</reference>
<feature type="chain" id="PRO_5041643035" evidence="1">
    <location>
        <begin position="31"/>
        <end position="133"/>
    </location>
</feature>
<feature type="signal peptide" evidence="1">
    <location>
        <begin position="1"/>
        <end position="30"/>
    </location>
</feature>
<organism evidence="2 3">
    <name type="scientific">Caproicibacterium argilliputei</name>
    <dbReference type="NCBI Taxonomy" id="3030016"/>
    <lineage>
        <taxon>Bacteria</taxon>
        <taxon>Bacillati</taxon>
        <taxon>Bacillota</taxon>
        <taxon>Clostridia</taxon>
        <taxon>Eubacteriales</taxon>
        <taxon>Oscillospiraceae</taxon>
        <taxon>Caproicibacterium</taxon>
    </lineage>
</organism>
<accession>A0AA97H1K0</accession>
<proteinExistence type="predicted"/>
<reference evidence="3" key="2">
    <citation type="submission" date="2024-06" db="EMBL/GenBank/DDBJ databases">
        <title>Caproicibacterium argilliputei sp. nov, a novel caproic acid producing anaerobic bacterium isolated from pit mud.</title>
        <authorList>
            <person name="Zeng C."/>
        </authorList>
    </citation>
    <scope>NUCLEOTIDE SEQUENCE [LARGE SCALE GENOMIC DNA]</scope>
    <source>
        <strain evidence="3">ZCY20-5</strain>
    </source>
</reference>
<dbReference type="Proteomes" id="UP001300604">
    <property type="component" value="Chromosome"/>
</dbReference>
<keyword evidence="1" id="KW-0732">Signal</keyword>
<sequence length="133" mass="14602">MEDYNEKFKKVMSVLCAVGTIAAFTTFANASSYHTSSNLSAAHTQGDGSTYFQKVEYHVGSTKPFDDAYIYTEAGAAPIRMRQIGYRFAGRSSEQHSYSLIGSEFKVSLTVTNIPVTIPQPEIVTRRCILGTA</sequence>
<dbReference type="EMBL" id="CP135996">
    <property type="protein sequence ID" value="WOC32518.1"/>
    <property type="molecule type" value="Genomic_DNA"/>
</dbReference>
<evidence type="ECO:0000313" key="3">
    <source>
        <dbReference type="Proteomes" id="UP001300604"/>
    </source>
</evidence>
<dbReference type="KEGG" id="carl:PXC00_01225"/>
<name>A0AA97H1K0_9FIRM</name>
<reference evidence="3" key="3">
    <citation type="submission" date="2024-06" db="EMBL/GenBank/DDBJ databases">
        <authorList>
            <person name="Zeng C."/>
        </authorList>
    </citation>
    <scope>NUCLEOTIDE SEQUENCE [LARGE SCALE GENOMIC DNA]</scope>
    <source>
        <strain evidence="3">ZCY20-5</strain>
    </source>
</reference>
<keyword evidence="3" id="KW-1185">Reference proteome</keyword>
<dbReference type="RefSeq" id="WP_275844621.1">
    <property type="nucleotide sequence ID" value="NZ_CP135996.1"/>
</dbReference>
<protein>
    <submittedName>
        <fullName evidence="2">Uncharacterized protein</fullName>
    </submittedName>
</protein>